<evidence type="ECO:0000313" key="2">
    <source>
        <dbReference type="Proteomes" id="UP000294650"/>
    </source>
</evidence>
<organism evidence="1 2">
    <name type="scientific">Melghiribacillus thermohalophilus</name>
    <dbReference type="NCBI Taxonomy" id="1324956"/>
    <lineage>
        <taxon>Bacteria</taxon>
        <taxon>Bacillati</taxon>
        <taxon>Bacillota</taxon>
        <taxon>Bacilli</taxon>
        <taxon>Bacillales</taxon>
        <taxon>Bacillaceae</taxon>
        <taxon>Melghiribacillus</taxon>
    </lineage>
</organism>
<evidence type="ECO:0000313" key="1">
    <source>
        <dbReference type="EMBL" id="TCT25533.1"/>
    </source>
</evidence>
<dbReference type="PANTHER" id="PTHR38440">
    <property type="entry name" value="UPF0398 PROTEIN YPSA"/>
    <property type="match status" value="1"/>
</dbReference>
<name>A0A4R3N854_9BACI</name>
<dbReference type="OrthoDB" id="2301957at2"/>
<dbReference type="PIRSF" id="PIRSF021290">
    <property type="entry name" value="DUF1273"/>
    <property type="match status" value="1"/>
</dbReference>
<sequence length="180" mass="21167">MKVLTITGYKPHEIGIFHMKDPKIQVIKHHIRQRLQAYMEEGLEWVLISGQAGIELWAAEVVIAIPSLKLAVIPPFQHQEAVWKEAWQEKYHSIIQQADFFRPLVQKGYESPHQFRQKDQWLISKSDGCLVIYDDQLEGSPKYFIQQLEKMKPHSGYIDERITFLNLEEAARELSEQEHF</sequence>
<dbReference type="Gene3D" id="3.40.50.450">
    <property type="match status" value="1"/>
</dbReference>
<accession>A0A4R3N854</accession>
<dbReference type="AlphaFoldDB" id="A0A4R3N854"/>
<proteinExistence type="predicted"/>
<reference evidence="1 2" key="1">
    <citation type="submission" date="2019-03" db="EMBL/GenBank/DDBJ databases">
        <title>Genomic Encyclopedia of Type Strains, Phase IV (KMG-IV): sequencing the most valuable type-strain genomes for metagenomic binning, comparative biology and taxonomic classification.</title>
        <authorList>
            <person name="Goeker M."/>
        </authorList>
    </citation>
    <scope>NUCLEOTIDE SEQUENCE [LARGE SCALE GENOMIC DNA]</scope>
    <source>
        <strain evidence="1 2">DSM 25894</strain>
    </source>
</reference>
<dbReference type="PANTHER" id="PTHR38440:SF1">
    <property type="entry name" value="UPF0398 PROTEIN SPR0331"/>
    <property type="match status" value="1"/>
</dbReference>
<dbReference type="NCBIfam" id="NF010181">
    <property type="entry name" value="PRK13660.1"/>
    <property type="match status" value="1"/>
</dbReference>
<comment type="caution">
    <text evidence="1">The sequence shown here is derived from an EMBL/GenBank/DDBJ whole genome shotgun (WGS) entry which is preliminary data.</text>
</comment>
<dbReference type="RefSeq" id="WP_132370967.1">
    <property type="nucleotide sequence ID" value="NZ_SMAN01000003.1"/>
</dbReference>
<keyword evidence="2" id="KW-1185">Reference proteome</keyword>
<protein>
    <submittedName>
        <fullName evidence="1">Putative phage-like protein YoqJ</fullName>
    </submittedName>
</protein>
<dbReference type="EMBL" id="SMAN01000003">
    <property type="protein sequence ID" value="TCT25533.1"/>
    <property type="molecule type" value="Genomic_DNA"/>
</dbReference>
<gene>
    <name evidence="1" type="ORF">EDD68_10388</name>
</gene>
<dbReference type="InterPro" id="IPR010697">
    <property type="entry name" value="YspA"/>
</dbReference>
<dbReference type="Proteomes" id="UP000294650">
    <property type="component" value="Unassembled WGS sequence"/>
</dbReference>
<dbReference type="Pfam" id="PF06908">
    <property type="entry name" value="YpsA"/>
    <property type="match status" value="1"/>
</dbReference>
<dbReference type="SUPFAM" id="SSF102405">
    <property type="entry name" value="MCP/YpsA-like"/>
    <property type="match status" value="1"/>
</dbReference>